<evidence type="ECO:0000313" key="4">
    <source>
        <dbReference type="EMBL" id="SEB12460.1"/>
    </source>
</evidence>
<keyword evidence="3" id="KW-1133">Transmembrane helix</keyword>
<evidence type="ECO:0008006" key="6">
    <source>
        <dbReference type="Google" id="ProtNLM"/>
    </source>
</evidence>
<dbReference type="Proteomes" id="UP000198584">
    <property type="component" value="Unassembled WGS sequence"/>
</dbReference>
<dbReference type="GO" id="GO:0030420">
    <property type="term" value="P:establishment of competence for transformation"/>
    <property type="evidence" value="ECO:0007669"/>
    <property type="project" value="UniProtKB-KW"/>
</dbReference>
<dbReference type="RefSeq" id="WP_093046240.1">
    <property type="nucleotide sequence ID" value="NZ_FNQR01000018.1"/>
</dbReference>
<dbReference type="Pfam" id="PF07963">
    <property type="entry name" value="N_methyl"/>
    <property type="match status" value="1"/>
</dbReference>
<accession>A0A1H4GTS9</accession>
<gene>
    <name evidence="4" type="ORF">SAMN05421743_11819</name>
</gene>
<proteinExistence type="predicted"/>
<dbReference type="EMBL" id="FNQR01000018">
    <property type="protein sequence ID" value="SEB12460.1"/>
    <property type="molecule type" value="Genomic_DNA"/>
</dbReference>
<sequence length="110" mass="12468">MKYNGFTLVEVIVAFGLMLTLLLSTLPIMMKVNMEEAILTDRRKVTAILHDELLKKVNAPVVGVMSYSIDDFTNIHVSFEIQDGLVKACADWTSNQNHTEKVCLYGYRKN</sequence>
<dbReference type="STRING" id="571932.SAMN05421743_11819"/>
<dbReference type="AlphaFoldDB" id="A0A1H4GTS9"/>
<keyword evidence="2" id="KW-0178">Competence</keyword>
<dbReference type="GO" id="GO:0009986">
    <property type="term" value="C:cell surface"/>
    <property type="evidence" value="ECO:0007669"/>
    <property type="project" value="UniProtKB-SubCell"/>
</dbReference>
<evidence type="ECO:0000256" key="1">
    <source>
        <dbReference type="ARBA" id="ARBA00004241"/>
    </source>
</evidence>
<keyword evidence="3" id="KW-0472">Membrane</keyword>
<reference evidence="4 5" key="1">
    <citation type="submission" date="2016-10" db="EMBL/GenBank/DDBJ databases">
        <authorList>
            <person name="de Groot N.N."/>
        </authorList>
    </citation>
    <scope>NUCLEOTIDE SEQUENCE [LARGE SCALE GENOMIC DNA]</scope>
    <source>
        <strain evidence="4 5">CCM7597</strain>
    </source>
</reference>
<keyword evidence="5" id="KW-1185">Reference proteome</keyword>
<comment type="subcellular location">
    <subcellularLocation>
        <location evidence="1">Cell surface</location>
    </subcellularLocation>
</comment>
<dbReference type="InterPro" id="IPR012902">
    <property type="entry name" value="N_methyl_site"/>
</dbReference>
<protein>
    <recommendedName>
        <fullName evidence="6">Prepilin-type N-terminal cleavage/methylation domain-containing protein</fullName>
    </recommendedName>
</protein>
<evidence type="ECO:0000256" key="3">
    <source>
        <dbReference type="SAM" id="Phobius"/>
    </source>
</evidence>
<feature type="transmembrane region" description="Helical" evidence="3">
    <location>
        <begin position="6"/>
        <end position="26"/>
    </location>
</feature>
<organism evidence="4 5">
    <name type="scientific">Thalassobacillus cyri</name>
    <dbReference type="NCBI Taxonomy" id="571932"/>
    <lineage>
        <taxon>Bacteria</taxon>
        <taxon>Bacillati</taxon>
        <taxon>Bacillota</taxon>
        <taxon>Bacilli</taxon>
        <taxon>Bacillales</taxon>
        <taxon>Bacillaceae</taxon>
        <taxon>Thalassobacillus</taxon>
    </lineage>
</organism>
<evidence type="ECO:0000313" key="5">
    <source>
        <dbReference type="Proteomes" id="UP000198584"/>
    </source>
</evidence>
<name>A0A1H4GTS9_9BACI</name>
<evidence type="ECO:0000256" key="2">
    <source>
        <dbReference type="ARBA" id="ARBA00023287"/>
    </source>
</evidence>
<dbReference type="OrthoDB" id="2970140at2"/>
<keyword evidence="3" id="KW-0812">Transmembrane</keyword>